<evidence type="ECO:0000313" key="2">
    <source>
        <dbReference type="EMBL" id="WMW64453.1"/>
    </source>
</evidence>
<protein>
    <submittedName>
        <fullName evidence="2">Uncharacterized protein</fullName>
    </submittedName>
</protein>
<keyword evidence="3" id="KW-1185">Reference proteome</keyword>
<accession>A0ABY9R0U1</accession>
<feature type="transmembrane region" description="Helical" evidence="1">
    <location>
        <begin position="35"/>
        <end position="56"/>
    </location>
</feature>
<keyword evidence="1" id="KW-0812">Transmembrane</keyword>
<dbReference type="RefSeq" id="WP_309540545.1">
    <property type="nucleotide sequence ID" value="NZ_CP133659.1"/>
</dbReference>
<gene>
    <name evidence="2" type="ORF">KPS_002470</name>
</gene>
<dbReference type="Proteomes" id="UP001180616">
    <property type="component" value="Chromosome"/>
</dbReference>
<evidence type="ECO:0000313" key="3">
    <source>
        <dbReference type="Proteomes" id="UP001180616"/>
    </source>
</evidence>
<sequence length="58" mass="6116">MPVIPMILTVLGAWLWYQAFVAWKRHKAGDPKAKTVAIICVVGAAVAMIGGVLGGLPK</sequence>
<organism evidence="2 3">
    <name type="scientific">Nitratidesulfovibrio liaohensis</name>
    <dbReference type="NCBI Taxonomy" id="2604158"/>
    <lineage>
        <taxon>Bacteria</taxon>
        <taxon>Pseudomonadati</taxon>
        <taxon>Thermodesulfobacteriota</taxon>
        <taxon>Desulfovibrionia</taxon>
        <taxon>Desulfovibrionales</taxon>
        <taxon>Desulfovibrionaceae</taxon>
        <taxon>Nitratidesulfovibrio</taxon>
    </lineage>
</organism>
<proteinExistence type="predicted"/>
<feature type="transmembrane region" description="Helical" evidence="1">
    <location>
        <begin position="6"/>
        <end position="23"/>
    </location>
</feature>
<name>A0ABY9R0U1_9BACT</name>
<reference evidence="2" key="1">
    <citation type="submission" date="2023-09" db="EMBL/GenBank/DDBJ databases">
        <authorList>
            <consortium name="CW5 consortium"/>
            <person name="Lu C.-W."/>
        </authorList>
    </citation>
    <scope>NUCLEOTIDE SEQUENCE</scope>
    <source>
        <strain evidence="2">KPS</strain>
    </source>
</reference>
<keyword evidence="1" id="KW-0472">Membrane</keyword>
<keyword evidence="1" id="KW-1133">Transmembrane helix</keyword>
<dbReference type="EMBL" id="CP133659">
    <property type="protein sequence ID" value="WMW64453.1"/>
    <property type="molecule type" value="Genomic_DNA"/>
</dbReference>
<evidence type="ECO:0000256" key="1">
    <source>
        <dbReference type="SAM" id="Phobius"/>
    </source>
</evidence>